<accession>A0ABX1QF78</accession>
<dbReference type="RefSeq" id="WP_169260825.1">
    <property type="nucleotide sequence ID" value="NZ_WTVQ01000020.1"/>
</dbReference>
<gene>
    <name evidence="1" type="ORF">GPA25_12970</name>
</gene>
<name>A0ABX1QF78_9RHOO</name>
<protein>
    <submittedName>
        <fullName evidence="1">DUF2145 domain-containing protein</fullName>
    </submittedName>
</protein>
<comment type="caution">
    <text evidence="1">The sequence shown here is derived from an EMBL/GenBank/DDBJ whole genome shotgun (WGS) entry which is preliminary data.</text>
</comment>
<evidence type="ECO:0000313" key="1">
    <source>
        <dbReference type="EMBL" id="NMG75671.1"/>
    </source>
</evidence>
<keyword evidence="2" id="KW-1185">Reference proteome</keyword>
<dbReference type="EMBL" id="WTVQ01000020">
    <property type="protein sequence ID" value="NMG75671.1"/>
    <property type="molecule type" value="Genomic_DNA"/>
</dbReference>
<dbReference type="InterPro" id="IPR014547">
    <property type="entry name" value="UCP028477"/>
</dbReference>
<organism evidence="1 2">
    <name type="scientific">Aromatoleum diolicum</name>
    <dbReference type="NCBI Taxonomy" id="75796"/>
    <lineage>
        <taxon>Bacteria</taxon>
        <taxon>Pseudomonadati</taxon>
        <taxon>Pseudomonadota</taxon>
        <taxon>Betaproteobacteria</taxon>
        <taxon>Rhodocyclales</taxon>
        <taxon>Rhodocyclaceae</taxon>
        <taxon>Aromatoleum</taxon>
    </lineage>
</organism>
<sequence>MNARDVLQRGLRAAITALLVAVATWLAPPALAGQPCTERRLTADELVRSLELAARTAAALERSGARAAIVARAGQDLREWGLRYSHIAIAYRDGDAAGGHGAWRVVHKLNHCGSDRASLFRHGLAEFFGEDLYDFEAGIVTLEPAAGAVLAARLRDNFTVARLHEPRYNMLAYAWATRYQQSNQWALETLAHVLEPAATDRHRAQAWLRLRGYQPTTLHINAVRRLGARVGSANIAFDDHPAARRFSDRIDTVTADSAFDWLMRSGLGRERLAVR</sequence>
<evidence type="ECO:0000313" key="2">
    <source>
        <dbReference type="Proteomes" id="UP000648984"/>
    </source>
</evidence>
<dbReference type="Pfam" id="PF09916">
    <property type="entry name" value="DUF2145"/>
    <property type="match status" value="1"/>
</dbReference>
<reference evidence="1 2" key="1">
    <citation type="submission" date="2019-12" db="EMBL/GenBank/DDBJ databases">
        <title>Comparative genomics gives insights into the taxonomy of the Azoarcus-Aromatoleum group and reveals separate origins of nif in the plant-associated Azoarcus and non-plant-associated Aromatoleum sub-groups.</title>
        <authorList>
            <person name="Lafos M."/>
            <person name="Maluk M."/>
            <person name="Batista M."/>
            <person name="Junghare M."/>
            <person name="Carmona M."/>
            <person name="Faoro H."/>
            <person name="Cruz L.M."/>
            <person name="Battistoni F."/>
            <person name="De Souza E."/>
            <person name="Pedrosa F."/>
            <person name="Chen W.-M."/>
            <person name="Poole P.S."/>
            <person name="Dixon R.A."/>
            <person name="James E.K."/>
        </authorList>
    </citation>
    <scope>NUCLEOTIDE SEQUENCE [LARGE SCALE GENOMIC DNA]</scope>
    <source>
        <strain evidence="1 2">22Lin</strain>
    </source>
</reference>
<dbReference type="Proteomes" id="UP000648984">
    <property type="component" value="Unassembled WGS sequence"/>
</dbReference>
<proteinExistence type="predicted"/>